<gene>
    <name evidence="4" type="ORF">J2Z66_006558</name>
</gene>
<organism evidence="4 5">
    <name type="scientific">Paenibacillus eucommiae</name>
    <dbReference type="NCBI Taxonomy" id="1355755"/>
    <lineage>
        <taxon>Bacteria</taxon>
        <taxon>Bacillati</taxon>
        <taxon>Bacillota</taxon>
        <taxon>Bacilli</taxon>
        <taxon>Bacillales</taxon>
        <taxon>Paenibacillaceae</taxon>
        <taxon>Paenibacillus</taxon>
    </lineage>
</organism>
<dbReference type="PANTHER" id="PTHR43420">
    <property type="entry name" value="ACETYLTRANSFERASE"/>
    <property type="match status" value="1"/>
</dbReference>
<feature type="domain" description="N-acetyltransferase" evidence="3">
    <location>
        <begin position="1"/>
        <end position="168"/>
    </location>
</feature>
<evidence type="ECO:0000259" key="3">
    <source>
        <dbReference type="PROSITE" id="PS51186"/>
    </source>
</evidence>
<dbReference type="PROSITE" id="PS51186">
    <property type="entry name" value="GNAT"/>
    <property type="match status" value="1"/>
</dbReference>
<comment type="caution">
    <text evidence="4">The sequence shown here is derived from an EMBL/GenBank/DDBJ whole genome shotgun (WGS) entry which is preliminary data.</text>
</comment>
<keyword evidence="5" id="KW-1185">Reference proteome</keyword>
<evidence type="ECO:0000256" key="1">
    <source>
        <dbReference type="ARBA" id="ARBA00022679"/>
    </source>
</evidence>
<evidence type="ECO:0000256" key="2">
    <source>
        <dbReference type="ARBA" id="ARBA00023315"/>
    </source>
</evidence>
<proteinExistence type="predicted"/>
<name>A0ABS4J4Z9_9BACL</name>
<dbReference type="CDD" id="cd04301">
    <property type="entry name" value="NAT_SF"/>
    <property type="match status" value="1"/>
</dbReference>
<sequence>MAIQDMAYQLTGESNQPEALKQLALFYEMKGNRFSQACIWVKEVDNELAGMILCYHGSQAVHLYQPIIDHLRQSSGNASFQIEQEADEDEYYIDALAVSPNHQGKGFAKELIAAAEWNAAELKYTKIALNVDQENLVAHRLYQRLGYEADKEIFIHHKPYWHMAKTLRQIGITI</sequence>
<dbReference type="InterPro" id="IPR000182">
    <property type="entry name" value="GNAT_dom"/>
</dbReference>
<evidence type="ECO:0000313" key="4">
    <source>
        <dbReference type="EMBL" id="MBP1994917.1"/>
    </source>
</evidence>
<reference evidence="4 5" key="1">
    <citation type="submission" date="2021-03" db="EMBL/GenBank/DDBJ databases">
        <title>Genomic Encyclopedia of Type Strains, Phase IV (KMG-IV): sequencing the most valuable type-strain genomes for metagenomic binning, comparative biology and taxonomic classification.</title>
        <authorList>
            <person name="Goeker M."/>
        </authorList>
    </citation>
    <scope>NUCLEOTIDE SEQUENCE [LARGE SCALE GENOMIC DNA]</scope>
    <source>
        <strain evidence="4 5">DSM 26048</strain>
    </source>
</reference>
<evidence type="ECO:0000313" key="5">
    <source>
        <dbReference type="Proteomes" id="UP001519287"/>
    </source>
</evidence>
<protein>
    <submittedName>
        <fullName evidence="4">Ribosomal protein S18 acetylase RimI-like enzyme</fullName>
    </submittedName>
</protein>
<accession>A0ABS4J4Z9</accession>
<dbReference type="InterPro" id="IPR050680">
    <property type="entry name" value="YpeA/RimI_acetyltransf"/>
</dbReference>
<dbReference type="SUPFAM" id="SSF55729">
    <property type="entry name" value="Acyl-CoA N-acyltransferases (Nat)"/>
    <property type="match status" value="1"/>
</dbReference>
<dbReference type="Proteomes" id="UP001519287">
    <property type="component" value="Unassembled WGS sequence"/>
</dbReference>
<dbReference type="InterPro" id="IPR016181">
    <property type="entry name" value="Acyl_CoA_acyltransferase"/>
</dbReference>
<dbReference type="RefSeq" id="WP_209976743.1">
    <property type="nucleotide sequence ID" value="NZ_JAGGLB010000029.1"/>
</dbReference>
<dbReference type="EMBL" id="JAGGLB010000029">
    <property type="protein sequence ID" value="MBP1994917.1"/>
    <property type="molecule type" value="Genomic_DNA"/>
</dbReference>
<keyword evidence="2" id="KW-0012">Acyltransferase</keyword>
<keyword evidence="1" id="KW-0808">Transferase</keyword>
<dbReference type="Pfam" id="PF00583">
    <property type="entry name" value="Acetyltransf_1"/>
    <property type="match status" value="1"/>
</dbReference>
<dbReference type="PANTHER" id="PTHR43420:SF47">
    <property type="entry name" value="N-ACETYLTRANSFERASE DOMAIN-CONTAINING PROTEIN"/>
    <property type="match status" value="1"/>
</dbReference>
<dbReference type="Gene3D" id="3.40.630.30">
    <property type="match status" value="1"/>
</dbReference>